<dbReference type="RefSeq" id="WP_198324114.1">
    <property type="nucleotide sequence ID" value="NZ_CP104311.1"/>
</dbReference>
<evidence type="ECO:0000313" key="3">
    <source>
        <dbReference type="EMBL" id="WWF00823.1"/>
    </source>
</evidence>
<protein>
    <submittedName>
        <fullName evidence="3">DUF4331 domain-containing protein</fullName>
    </submittedName>
</protein>
<sequence length="508" mass="54239">MTIRFRFAFAACLLGGIGSGADAASHREAPLIAADPAADLTDVYAFVSYDPANMSRAPQDRRVTFIMNVNPGQNPADGPNYFNFADDVAYRFNLDNDRDGKAVDIVYEFRFRTEDRPVGGRGGLTSPVPYLGNPAIPAALPLQGITALDGPGSEGLTRRQTYTLTENRKGRKTVLFRGAFVVPSNVGPATMPDYERLVAQGIYTDAGKGIRVFAGQRAETFYIDLGATFDTLNLRRSPPVLPGTDDGDNVNPFGINRFAGANISTIALEVPISRITSDGQPASDANKYLGLYASTSRQKTRVLRSRGGPRYFGDQVQVARLANPLVNELIINTPAKDFWNAQEPEKEAQFQEFYKAPVVAAAFDLVFGSFGVKTPATPRVDLMQVFLKYPGQAVAGNECGSPCSELLRLDLSVPPTPPVGQRRLGAALGGDPAGFPNGRRPNDDVTDIAIRVVGGAEYIAIKAGDGVNFLDGAPGAGLPQGPGNQQGTTATGIASEFPFLPTPYPGRS</sequence>
<keyword evidence="4" id="KW-1185">Reference proteome</keyword>
<dbReference type="Proteomes" id="UP001359308">
    <property type="component" value="Chromosome"/>
</dbReference>
<feature type="signal peptide" evidence="2">
    <location>
        <begin position="1"/>
        <end position="23"/>
    </location>
</feature>
<proteinExistence type="predicted"/>
<evidence type="ECO:0000256" key="1">
    <source>
        <dbReference type="SAM" id="MobiDB-lite"/>
    </source>
</evidence>
<reference evidence="3 4" key="1">
    <citation type="submission" date="2022-09" db="EMBL/GenBank/DDBJ databases">
        <authorList>
            <person name="Giprobiosintez L."/>
        </authorList>
    </citation>
    <scope>NUCLEOTIDE SEQUENCE [LARGE SCALE GENOMIC DNA]</scope>
    <source>
        <strain evidence="4">VKPM-B-12549 (GBS-15)</strain>
    </source>
</reference>
<accession>A0ABZ2F161</accession>
<dbReference type="InterPro" id="IPR025566">
    <property type="entry name" value="DUF4331"/>
</dbReference>
<evidence type="ECO:0000256" key="2">
    <source>
        <dbReference type="SAM" id="SignalP"/>
    </source>
</evidence>
<feature type="compositionally biased region" description="Low complexity" evidence="1">
    <location>
        <begin position="481"/>
        <end position="492"/>
    </location>
</feature>
<evidence type="ECO:0000313" key="4">
    <source>
        <dbReference type="Proteomes" id="UP001359308"/>
    </source>
</evidence>
<feature type="region of interest" description="Disordered" evidence="1">
    <location>
        <begin position="474"/>
        <end position="508"/>
    </location>
</feature>
<gene>
    <name evidence="3" type="ORF">N4J17_10060</name>
</gene>
<keyword evidence="2" id="KW-0732">Signal</keyword>
<organism evidence="3 4">
    <name type="scientific">Methylococcus capsulatus</name>
    <dbReference type="NCBI Taxonomy" id="414"/>
    <lineage>
        <taxon>Bacteria</taxon>
        <taxon>Pseudomonadati</taxon>
        <taxon>Pseudomonadota</taxon>
        <taxon>Gammaproteobacteria</taxon>
        <taxon>Methylococcales</taxon>
        <taxon>Methylococcaceae</taxon>
        <taxon>Methylococcus</taxon>
    </lineage>
</organism>
<dbReference type="Pfam" id="PF14224">
    <property type="entry name" value="DUF4331"/>
    <property type="match status" value="1"/>
</dbReference>
<feature type="chain" id="PRO_5046960585" evidence="2">
    <location>
        <begin position="24"/>
        <end position="508"/>
    </location>
</feature>
<dbReference type="EMBL" id="CP104311">
    <property type="protein sequence ID" value="WWF00823.1"/>
    <property type="molecule type" value="Genomic_DNA"/>
</dbReference>
<name>A0ABZ2F161_METCP</name>